<dbReference type="AlphaFoldDB" id="A0A376F503"/>
<accession>A0A376F503</accession>
<proteinExistence type="predicted"/>
<organism evidence="1 2">
    <name type="scientific">Enterobacter asburiae</name>
    <dbReference type="NCBI Taxonomy" id="61645"/>
    <lineage>
        <taxon>Bacteria</taxon>
        <taxon>Pseudomonadati</taxon>
        <taxon>Pseudomonadota</taxon>
        <taxon>Gammaproteobacteria</taxon>
        <taxon>Enterobacterales</taxon>
        <taxon>Enterobacteriaceae</taxon>
        <taxon>Enterobacter</taxon>
        <taxon>Enterobacter cloacae complex</taxon>
    </lineage>
</organism>
<reference evidence="1 2" key="1">
    <citation type="submission" date="2018-06" db="EMBL/GenBank/DDBJ databases">
        <authorList>
            <consortium name="Pathogen Informatics"/>
            <person name="Doyle S."/>
        </authorList>
    </citation>
    <scope>NUCLEOTIDE SEQUENCE [LARGE SCALE GENOMIC DNA]</scope>
    <source>
        <strain evidence="1 2">NCTC12123</strain>
    </source>
</reference>
<dbReference type="Proteomes" id="UP000255163">
    <property type="component" value="Unassembled WGS sequence"/>
</dbReference>
<evidence type="ECO:0000313" key="2">
    <source>
        <dbReference type="Proteomes" id="UP000255163"/>
    </source>
</evidence>
<sequence length="57" mass="6255">MTDINNFAQLYSELSLNPDLPTLAERCKLLTEILLDCKSLPANAARLPLSRSLPGRG</sequence>
<protein>
    <submittedName>
        <fullName evidence="1">Uncharacterized protein</fullName>
    </submittedName>
</protein>
<name>A0A376F503_ENTAS</name>
<dbReference type="EMBL" id="UFYI01000007">
    <property type="protein sequence ID" value="STD18837.1"/>
    <property type="molecule type" value="Genomic_DNA"/>
</dbReference>
<evidence type="ECO:0000313" key="1">
    <source>
        <dbReference type="EMBL" id="STD18837.1"/>
    </source>
</evidence>
<gene>
    <name evidence="1" type="ORF">NCTC12123_00975</name>
</gene>